<comment type="cofactor">
    <cofactor evidence="1">
        <name>FAD</name>
        <dbReference type="ChEBI" id="CHEBI:57692"/>
    </cofactor>
</comment>
<keyword evidence="8" id="KW-1185">Reference proteome</keyword>
<reference evidence="7" key="1">
    <citation type="submission" date="2014-09" db="EMBL/GenBank/DDBJ databases">
        <title>Genome sequence of the luminous mushroom Mycena chlorophos for searching fungal bioluminescence genes.</title>
        <authorList>
            <person name="Tanaka Y."/>
            <person name="Kasuga D."/>
            <person name="Oba Y."/>
            <person name="Hase S."/>
            <person name="Sato K."/>
            <person name="Oba Y."/>
            <person name="Sakakibara Y."/>
        </authorList>
    </citation>
    <scope>NUCLEOTIDE SEQUENCE</scope>
</reference>
<evidence type="ECO:0000256" key="2">
    <source>
        <dbReference type="ARBA" id="ARBA00022630"/>
    </source>
</evidence>
<evidence type="ECO:0000256" key="1">
    <source>
        <dbReference type="ARBA" id="ARBA00001974"/>
    </source>
</evidence>
<dbReference type="EMBL" id="DF841416">
    <property type="protein sequence ID" value="GAT45520.1"/>
    <property type="molecule type" value="Genomic_DNA"/>
</dbReference>
<evidence type="ECO:0000256" key="3">
    <source>
        <dbReference type="ARBA" id="ARBA00022827"/>
    </source>
</evidence>
<dbReference type="SUPFAM" id="SSF51905">
    <property type="entry name" value="FAD/NAD(P)-binding domain"/>
    <property type="match status" value="1"/>
</dbReference>
<dbReference type="Proteomes" id="UP000815677">
    <property type="component" value="Unassembled WGS sequence"/>
</dbReference>
<proteinExistence type="predicted"/>
<evidence type="ECO:0000313" key="7">
    <source>
        <dbReference type="EMBL" id="GAT45520.1"/>
    </source>
</evidence>
<dbReference type="Pfam" id="PF01494">
    <property type="entry name" value="FAD_binding_3"/>
    <property type="match status" value="1"/>
</dbReference>
<accession>A0ABQ0L2Z9</accession>
<dbReference type="InterPro" id="IPR050641">
    <property type="entry name" value="RIFMO-like"/>
</dbReference>
<organism evidence="7 8">
    <name type="scientific">Mycena chlorophos</name>
    <name type="common">Agaric fungus</name>
    <name type="synonym">Agaricus chlorophos</name>
    <dbReference type="NCBI Taxonomy" id="658473"/>
    <lineage>
        <taxon>Eukaryota</taxon>
        <taxon>Fungi</taxon>
        <taxon>Dikarya</taxon>
        <taxon>Basidiomycota</taxon>
        <taxon>Agaricomycotina</taxon>
        <taxon>Agaricomycetes</taxon>
        <taxon>Agaricomycetidae</taxon>
        <taxon>Agaricales</taxon>
        <taxon>Marasmiineae</taxon>
        <taxon>Mycenaceae</taxon>
        <taxon>Mycena</taxon>
    </lineage>
</organism>
<keyword evidence="4" id="KW-0560">Oxidoreductase</keyword>
<keyword evidence="3" id="KW-0274">FAD</keyword>
<evidence type="ECO:0000313" key="8">
    <source>
        <dbReference type="Proteomes" id="UP000815677"/>
    </source>
</evidence>
<sequence length="102" mass="10672">MSSTHTTVLVVGAGPTGLTAALTLLKNGVQVRIIDAAAETHDAARGTALMPRTQELLEILGAMDDIKAVATGPLQMAVYTTSPSRRRADVRAEHHPTSNADV</sequence>
<evidence type="ECO:0000256" key="4">
    <source>
        <dbReference type="ARBA" id="ARBA00023002"/>
    </source>
</evidence>
<feature type="domain" description="FAD-binding" evidence="6">
    <location>
        <begin position="6"/>
        <end position="97"/>
    </location>
</feature>
<dbReference type="Gene3D" id="3.50.50.60">
    <property type="entry name" value="FAD/NAD(P)-binding domain"/>
    <property type="match status" value="1"/>
</dbReference>
<evidence type="ECO:0000256" key="5">
    <source>
        <dbReference type="SAM" id="MobiDB-lite"/>
    </source>
</evidence>
<name>A0ABQ0L2Z9_MYCCL</name>
<gene>
    <name evidence="7" type="ORF">MCHLO_03091</name>
</gene>
<dbReference type="PANTHER" id="PTHR43004">
    <property type="entry name" value="TRK SYSTEM POTASSIUM UPTAKE PROTEIN"/>
    <property type="match status" value="1"/>
</dbReference>
<dbReference type="InterPro" id="IPR036188">
    <property type="entry name" value="FAD/NAD-bd_sf"/>
</dbReference>
<dbReference type="PANTHER" id="PTHR43004:SF19">
    <property type="entry name" value="BINDING MONOOXYGENASE, PUTATIVE (JCVI)-RELATED"/>
    <property type="match status" value="1"/>
</dbReference>
<keyword evidence="2" id="KW-0285">Flavoprotein</keyword>
<evidence type="ECO:0000259" key="6">
    <source>
        <dbReference type="Pfam" id="PF01494"/>
    </source>
</evidence>
<feature type="region of interest" description="Disordered" evidence="5">
    <location>
        <begin position="82"/>
        <end position="102"/>
    </location>
</feature>
<feature type="compositionally biased region" description="Basic and acidic residues" evidence="5">
    <location>
        <begin position="86"/>
        <end position="96"/>
    </location>
</feature>
<dbReference type="InterPro" id="IPR002938">
    <property type="entry name" value="FAD-bd"/>
</dbReference>
<protein>
    <recommendedName>
        <fullName evidence="6">FAD-binding domain-containing protein</fullName>
    </recommendedName>
</protein>